<dbReference type="InterPro" id="IPR020845">
    <property type="entry name" value="AMP-binding_CS"/>
</dbReference>
<name>A0A9W8E7D4_9FUNG</name>
<dbReference type="InterPro" id="IPR009081">
    <property type="entry name" value="PP-bd_ACP"/>
</dbReference>
<proteinExistence type="predicted"/>
<dbReference type="GO" id="GO:0016874">
    <property type="term" value="F:ligase activity"/>
    <property type="evidence" value="ECO:0007669"/>
    <property type="project" value="UniProtKB-KW"/>
</dbReference>
<dbReference type="Pfam" id="PF13193">
    <property type="entry name" value="AMP-binding_C"/>
    <property type="match status" value="1"/>
</dbReference>
<evidence type="ECO:0000256" key="2">
    <source>
        <dbReference type="ARBA" id="ARBA00022553"/>
    </source>
</evidence>
<dbReference type="InterPro" id="IPR045851">
    <property type="entry name" value="AMP-bd_C_sf"/>
</dbReference>
<organism evidence="5 6">
    <name type="scientific">Dimargaris verticillata</name>
    <dbReference type="NCBI Taxonomy" id="2761393"/>
    <lineage>
        <taxon>Eukaryota</taxon>
        <taxon>Fungi</taxon>
        <taxon>Fungi incertae sedis</taxon>
        <taxon>Zoopagomycota</taxon>
        <taxon>Kickxellomycotina</taxon>
        <taxon>Dimargaritomycetes</taxon>
        <taxon>Dimargaritales</taxon>
        <taxon>Dimargaritaceae</taxon>
        <taxon>Dimargaris</taxon>
    </lineage>
</organism>
<dbReference type="Pfam" id="PF00501">
    <property type="entry name" value="AMP-binding"/>
    <property type="match status" value="1"/>
</dbReference>
<dbReference type="SUPFAM" id="SSF47336">
    <property type="entry name" value="ACP-like"/>
    <property type="match status" value="1"/>
</dbReference>
<dbReference type="SUPFAM" id="SSF52777">
    <property type="entry name" value="CoA-dependent acyltransferases"/>
    <property type="match status" value="3"/>
</dbReference>
<keyword evidence="2" id="KW-0597">Phosphoprotein</keyword>
<dbReference type="Gene3D" id="3.30.559.30">
    <property type="entry name" value="Nonribosomal peptide synthetase, condensation domain"/>
    <property type="match status" value="1"/>
</dbReference>
<evidence type="ECO:0000256" key="1">
    <source>
        <dbReference type="ARBA" id="ARBA00022450"/>
    </source>
</evidence>
<dbReference type="InterPro" id="IPR001242">
    <property type="entry name" value="Condensation_dom"/>
</dbReference>
<dbReference type="OrthoDB" id="2962993at2759"/>
<dbReference type="PROSITE" id="PS00455">
    <property type="entry name" value="AMP_BINDING"/>
    <property type="match status" value="1"/>
</dbReference>
<feature type="non-terminal residue" evidence="5">
    <location>
        <position position="1519"/>
    </location>
</feature>
<dbReference type="PANTHER" id="PTHR45527">
    <property type="entry name" value="NONRIBOSOMAL PEPTIDE SYNTHETASE"/>
    <property type="match status" value="1"/>
</dbReference>
<dbReference type="GO" id="GO:0043041">
    <property type="term" value="P:amino acid activation for nonribosomal peptide biosynthetic process"/>
    <property type="evidence" value="ECO:0007669"/>
    <property type="project" value="TreeGrafter"/>
</dbReference>
<dbReference type="NCBIfam" id="TIGR01733">
    <property type="entry name" value="AA-adenyl-dom"/>
    <property type="match status" value="1"/>
</dbReference>
<keyword evidence="6" id="KW-1185">Reference proteome</keyword>
<dbReference type="SUPFAM" id="SSF56801">
    <property type="entry name" value="Acetyl-CoA synthetase-like"/>
    <property type="match status" value="1"/>
</dbReference>
<dbReference type="InterPro" id="IPR010071">
    <property type="entry name" value="AA_adenyl_dom"/>
</dbReference>
<keyword evidence="1" id="KW-0596">Phosphopantetheine</keyword>
<dbReference type="EMBL" id="JANBQB010000893">
    <property type="protein sequence ID" value="KAJ1973094.1"/>
    <property type="molecule type" value="Genomic_DNA"/>
</dbReference>
<dbReference type="Gene3D" id="1.10.1200.10">
    <property type="entry name" value="ACP-like"/>
    <property type="match status" value="1"/>
</dbReference>
<dbReference type="PROSITE" id="PS50075">
    <property type="entry name" value="CARRIER"/>
    <property type="match status" value="1"/>
</dbReference>
<dbReference type="Gene3D" id="3.30.300.30">
    <property type="match status" value="1"/>
</dbReference>
<dbReference type="GO" id="GO:0044550">
    <property type="term" value="P:secondary metabolite biosynthetic process"/>
    <property type="evidence" value="ECO:0007669"/>
    <property type="project" value="TreeGrafter"/>
</dbReference>
<dbReference type="Gene3D" id="3.40.50.12780">
    <property type="entry name" value="N-terminal domain of ligase-like"/>
    <property type="match status" value="1"/>
</dbReference>
<protein>
    <recommendedName>
        <fullName evidence="4">Carrier domain-containing protein</fullName>
    </recommendedName>
</protein>
<keyword evidence="3" id="KW-0436">Ligase</keyword>
<evidence type="ECO:0000256" key="3">
    <source>
        <dbReference type="ARBA" id="ARBA00022598"/>
    </source>
</evidence>
<gene>
    <name evidence="5" type="ORF">H4R34_005191</name>
</gene>
<evidence type="ECO:0000313" key="5">
    <source>
        <dbReference type="EMBL" id="KAJ1973094.1"/>
    </source>
</evidence>
<evidence type="ECO:0000313" key="6">
    <source>
        <dbReference type="Proteomes" id="UP001151582"/>
    </source>
</evidence>
<dbReference type="InterPro" id="IPR025110">
    <property type="entry name" value="AMP-bd_C"/>
</dbReference>
<accession>A0A9W8E7D4</accession>
<dbReference type="GO" id="GO:0031177">
    <property type="term" value="F:phosphopantetheine binding"/>
    <property type="evidence" value="ECO:0007669"/>
    <property type="project" value="TreeGrafter"/>
</dbReference>
<dbReference type="Pfam" id="PF00668">
    <property type="entry name" value="Condensation"/>
    <property type="match status" value="2"/>
</dbReference>
<dbReference type="Gene3D" id="3.30.559.10">
    <property type="entry name" value="Chloramphenicol acetyltransferase-like domain"/>
    <property type="match status" value="2"/>
</dbReference>
<dbReference type="CDD" id="cd05930">
    <property type="entry name" value="A_NRPS"/>
    <property type="match status" value="1"/>
</dbReference>
<dbReference type="InterPro" id="IPR036736">
    <property type="entry name" value="ACP-like_sf"/>
</dbReference>
<dbReference type="Proteomes" id="UP001151582">
    <property type="component" value="Unassembled WGS sequence"/>
</dbReference>
<dbReference type="GO" id="GO:0005737">
    <property type="term" value="C:cytoplasm"/>
    <property type="evidence" value="ECO:0007669"/>
    <property type="project" value="TreeGrafter"/>
</dbReference>
<reference evidence="5" key="1">
    <citation type="submission" date="2022-07" db="EMBL/GenBank/DDBJ databases">
        <title>Phylogenomic reconstructions and comparative analyses of Kickxellomycotina fungi.</title>
        <authorList>
            <person name="Reynolds N.K."/>
            <person name="Stajich J.E."/>
            <person name="Barry K."/>
            <person name="Grigoriev I.V."/>
            <person name="Crous P."/>
            <person name="Smith M.E."/>
        </authorList>
    </citation>
    <scope>NUCLEOTIDE SEQUENCE</scope>
    <source>
        <strain evidence="5">RSA 567</strain>
    </source>
</reference>
<sequence length="1519" mass="166816">HGVLRPPGIVGLIEPVAGSDALNTITSGKSDTIHKNYKPCPVLGLYSTHGLLQLVGSLAHRMTINGIQWHPSHILPVLNRLGWQNPVIQVLSPSEWVVLVSNAGFDLSHNVSQLVTHLPAHCPPPTIVSYAFFPHLPRIATNVPSLCMFMAGYSLAKSSAQGSTDDVTLWLTTIWHYLAHDHEQSVSDISNGSFWDLGSTLANLAQLRYLINERFNIALTIAELWNNTRFQNMVQLIRGSLEAPSQLKCQQTATKHAAVLYQAPLGNSRLSVWCQAQLYTAMGNHYHQQTVQWPSSLSQSTVKTAIDHIVAKHDQYRLSFVDEHGTVYQRIHAGAYVFVRAVSLDDSNPDDSQTIDELADKYHCEFDPQVPGLLSIVLLTNSLEQCHGVLSMRIHPLIGDQTLVKHLVHELLVACQVNDPSASVNGIATLHAVACAPEPVDHSDRAQPDHTDYWTGIFKGQPWHLDLPDDRTTPTDPTWQFNAMSVEVAPRTYTALTAYADANHINVTDVLGAITSLYVARISNQNEFLLGLVLSSGADTLSFAQYDCEQPHTLPLRITCNPLSSLADLVDRFRANRTAAWNHYSDQAIAMALARAGGQHIAVEQGMCRVALAVTNSCGAQSTAPDKYPVDLSRTSHTIQPDLQVQFNLYSDGMTIESTYRRDRLSNTLVSSLMNNLAHFIGEVVSTDCDPWTVPLACPTEREYITQNLAVTPADANSSWNTISNVVDVIRTNAAQHSDVVAIEMPSSSLTYLELMAQVDCVATSLHRHGVQPQQRVAVLVSNHSDTVVTLLALWALGAVYVPVDGQLPTARQQYMIETAECTLVINTVPSLCDWPGAICFEDMLSATHSNQAFPFPTHQFCADDWAYIIFTSGTTGKPKGVPIRHAGLINLLSRGFEAMCPVVGTRVLQGFAASFDASLLTTTIALCHRSTLVQNYGDMSTAIGLVETAAMTPSMLASLDRFHTKRLNYIQLGGETVSTDLIHKWHRRCQLYNGYGPTETTMVSHIVRLLPDRRVTIGRSIPNVPCYILDSHRNVVPVGVIGEIFIGGPGVSPGYLNRPDLNATKFIANPFGNCTLYATGDLGRWLSNGEVECLGRMDDQVKVRGYRIELAEVTSVLLAQPGVTAVAVQVYDKQVVAFAAPTDIDTKTVLHALTTQLPHYMVPNHIVPVSSIPQTANGKLDARALKTYFAEYQQQLRAKALTSTVSQSPQWEALQQAVSQVLGMDPATVSPSLSFIQQGGDSISAIQLSSQLKQLNYRLPIPAILERMPLRNLADTMDECEVRVAPMSLPEPIRDAPIPLTPIQATFFGWSFHNPHHFNQSFVMELTQSISRDQLNNALRQLVCHHAVLRSQFIQTADGAWVQRLGGPTASLETLMDEIACDRGSLPTHLVQVQRKLDLAKGQLLRGALIHLQSDVQATTPISLLFLTAHHLVIDLVSWRILLEDLHCLLQKRPLVPVPLPFGTWACALRDWGGQWTGEDTACEYTLSLPSIDPTALDLNTEGNCETASFTLPAPLTT</sequence>
<feature type="domain" description="Carrier" evidence="4">
    <location>
        <begin position="1209"/>
        <end position="1282"/>
    </location>
</feature>
<dbReference type="Pfam" id="PF00550">
    <property type="entry name" value="PP-binding"/>
    <property type="match status" value="1"/>
</dbReference>
<dbReference type="InterPro" id="IPR042099">
    <property type="entry name" value="ANL_N_sf"/>
</dbReference>
<comment type="caution">
    <text evidence="5">The sequence shown here is derived from an EMBL/GenBank/DDBJ whole genome shotgun (WGS) entry which is preliminary data.</text>
</comment>
<evidence type="ECO:0000259" key="4">
    <source>
        <dbReference type="PROSITE" id="PS50075"/>
    </source>
</evidence>
<dbReference type="InterPro" id="IPR000873">
    <property type="entry name" value="AMP-dep_synth/lig_dom"/>
</dbReference>
<dbReference type="InterPro" id="IPR023213">
    <property type="entry name" value="CAT-like_dom_sf"/>
</dbReference>
<dbReference type="PANTHER" id="PTHR45527:SF1">
    <property type="entry name" value="FATTY ACID SYNTHASE"/>
    <property type="match status" value="1"/>
</dbReference>
<feature type="non-terminal residue" evidence="5">
    <location>
        <position position="1"/>
    </location>
</feature>